<organism evidence="6 7">
    <name type="scientific">Maritalea myrionectae</name>
    <dbReference type="NCBI Taxonomy" id="454601"/>
    <lineage>
        <taxon>Bacteria</taxon>
        <taxon>Pseudomonadati</taxon>
        <taxon>Pseudomonadota</taxon>
        <taxon>Alphaproteobacteria</taxon>
        <taxon>Hyphomicrobiales</taxon>
        <taxon>Devosiaceae</taxon>
        <taxon>Maritalea</taxon>
    </lineage>
</organism>
<dbReference type="Gene3D" id="3.40.190.290">
    <property type="match status" value="1"/>
</dbReference>
<dbReference type="PANTHER" id="PTHR30537:SF5">
    <property type="entry name" value="HTH-TYPE TRANSCRIPTIONAL ACTIVATOR TTDR-RELATED"/>
    <property type="match status" value="1"/>
</dbReference>
<dbReference type="InterPro" id="IPR036388">
    <property type="entry name" value="WH-like_DNA-bd_sf"/>
</dbReference>
<proteinExistence type="inferred from homology"/>
<dbReference type="SUPFAM" id="SSF46785">
    <property type="entry name" value="Winged helix' DNA-binding domain"/>
    <property type="match status" value="1"/>
</dbReference>
<evidence type="ECO:0000256" key="2">
    <source>
        <dbReference type="ARBA" id="ARBA00023015"/>
    </source>
</evidence>
<comment type="similarity">
    <text evidence="1">Belongs to the LysR transcriptional regulatory family.</text>
</comment>
<evidence type="ECO:0000313" key="6">
    <source>
        <dbReference type="EMBL" id="AVX03461.1"/>
    </source>
</evidence>
<dbReference type="InterPro" id="IPR005119">
    <property type="entry name" value="LysR_subst-bd"/>
</dbReference>
<accession>A0A2R4MBP7</accession>
<keyword evidence="3" id="KW-0238">DNA-binding</keyword>
<dbReference type="STRING" id="1122213.GCA_000423365_01858"/>
<sequence>MTEIGAIPVFVAVAECKGFAAAARRLGVTKSAISKRIGALEAHLSTQLFHRTTRNISLTEAGEIYLAHAVQALDSAQEAEDAVAALHGHPVGHLRISAPMSFGRLHVAPLLTEFLSTYPDITLELTMDDKITDLVEAGLDMALRAGTLPDSALIARRLAPIHSVLVAAPHYLEKHGNPQHPEELIRHNCLHYAYSRDPFEWHLFGPEGSTHIRTKGSLQANNSEALCTALIAGLGIGRLPTFIAGAHLAAGRLVHVLPEYSFPKQALYAVFPERQNMPMKVRAFADFLVNKIGKQQPYWDIEAETRGKPDIAN</sequence>
<dbReference type="PANTHER" id="PTHR30537">
    <property type="entry name" value="HTH-TYPE TRANSCRIPTIONAL REGULATOR"/>
    <property type="match status" value="1"/>
</dbReference>
<dbReference type="SUPFAM" id="SSF53850">
    <property type="entry name" value="Periplasmic binding protein-like II"/>
    <property type="match status" value="1"/>
</dbReference>
<dbReference type="Gene3D" id="1.10.10.10">
    <property type="entry name" value="Winged helix-like DNA-binding domain superfamily/Winged helix DNA-binding domain"/>
    <property type="match status" value="1"/>
</dbReference>
<gene>
    <name evidence="6" type="ORF">MXMO3_00930</name>
</gene>
<dbReference type="FunFam" id="1.10.10.10:FF:000001">
    <property type="entry name" value="LysR family transcriptional regulator"/>
    <property type="match status" value="1"/>
</dbReference>
<dbReference type="GO" id="GO:0003700">
    <property type="term" value="F:DNA-binding transcription factor activity"/>
    <property type="evidence" value="ECO:0007669"/>
    <property type="project" value="InterPro"/>
</dbReference>
<dbReference type="InterPro" id="IPR000847">
    <property type="entry name" value="LysR_HTH_N"/>
</dbReference>
<feature type="domain" description="HTH lysR-type" evidence="5">
    <location>
        <begin position="9"/>
        <end position="59"/>
    </location>
</feature>
<dbReference type="Pfam" id="PF00126">
    <property type="entry name" value="HTH_1"/>
    <property type="match status" value="1"/>
</dbReference>
<keyword evidence="4" id="KW-0804">Transcription</keyword>
<evidence type="ECO:0000256" key="3">
    <source>
        <dbReference type="ARBA" id="ARBA00023125"/>
    </source>
</evidence>
<reference evidence="6 7" key="1">
    <citation type="submission" date="2017-05" db="EMBL/GenBank/DDBJ databases">
        <title>Genome Analysis of Maritalea myrionectae HL2708#5.</title>
        <authorList>
            <consortium name="Cotde Inc.-PKNU"/>
            <person name="Jang D."/>
            <person name="Oh H.-M."/>
        </authorList>
    </citation>
    <scope>NUCLEOTIDE SEQUENCE [LARGE SCALE GENOMIC DNA]</scope>
    <source>
        <strain evidence="6 7">HL2708#5</strain>
    </source>
</reference>
<dbReference type="Pfam" id="PF03466">
    <property type="entry name" value="LysR_substrate"/>
    <property type="match status" value="1"/>
</dbReference>
<keyword evidence="2" id="KW-0805">Transcription regulation</keyword>
<protein>
    <submittedName>
        <fullName evidence="6">HTH-type transcriptional regulator CfxR</fullName>
    </submittedName>
</protein>
<keyword evidence="7" id="KW-1185">Reference proteome</keyword>
<dbReference type="Proteomes" id="UP000258927">
    <property type="component" value="Chromosome"/>
</dbReference>
<evidence type="ECO:0000259" key="5">
    <source>
        <dbReference type="PROSITE" id="PS50931"/>
    </source>
</evidence>
<dbReference type="RefSeq" id="WP_117395099.1">
    <property type="nucleotide sequence ID" value="NZ_CP021330.1"/>
</dbReference>
<evidence type="ECO:0000256" key="1">
    <source>
        <dbReference type="ARBA" id="ARBA00009437"/>
    </source>
</evidence>
<evidence type="ECO:0000256" key="4">
    <source>
        <dbReference type="ARBA" id="ARBA00023163"/>
    </source>
</evidence>
<dbReference type="GO" id="GO:0006351">
    <property type="term" value="P:DNA-templated transcription"/>
    <property type="evidence" value="ECO:0007669"/>
    <property type="project" value="TreeGrafter"/>
</dbReference>
<evidence type="ECO:0000313" key="7">
    <source>
        <dbReference type="Proteomes" id="UP000258927"/>
    </source>
</evidence>
<name>A0A2R4MBP7_9HYPH</name>
<dbReference type="CDD" id="cd08422">
    <property type="entry name" value="PBP2_CrgA_like"/>
    <property type="match status" value="1"/>
</dbReference>
<dbReference type="EMBL" id="CP021330">
    <property type="protein sequence ID" value="AVX03461.1"/>
    <property type="molecule type" value="Genomic_DNA"/>
</dbReference>
<dbReference type="InterPro" id="IPR036390">
    <property type="entry name" value="WH_DNA-bd_sf"/>
</dbReference>
<dbReference type="FunFam" id="3.40.190.290:FF:000001">
    <property type="entry name" value="Transcriptional regulator, LysR family"/>
    <property type="match status" value="1"/>
</dbReference>
<dbReference type="AlphaFoldDB" id="A0A2R4MBP7"/>
<dbReference type="InterPro" id="IPR058163">
    <property type="entry name" value="LysR-type_TF_proteobact-type"/>
</dbReference>
<dbReference type="KEGG" id="mmyr:MXMO3_00930"/>
<dbReference type="PROSITE" id="PS50931">
    <property type="entry name" value="HTH_LYSR"/>
    <property type="match status" value="1"/>
</dbReference>
<dbReference type="GO" id="GO:0043565">
    <property type="term" value="F:sequence-specific DNA binding"/>
    <property type="evidence" value="ECO:0007669"/>
    <property type="project" value="TreeGrafter"/>
</dbReference>
<dbReference type="PRINTS" id="PR00039">
    <property type="entry name" value="HTHLYSR"/>
</dbReference>